<feature type="region of interest" description="Disordered" evidence="1">
    <location>
        <begin position="1"/>
        <end position="109"/>
    </location>
</feature>
<sequence>MSACWAQHGAEGGAIEEQSTAREDKTNGGSPVPGEKDSPAEEQVSPDQRRWEQWGDDGQLDRGTQKRTQVALQRSRGPWEGTLDNGGNTEPQEADHRSPAAHQSLHQLG</sequence>
<feature type="compositionally biased region" description="Basic and acidic residues" evidence="1">
    <location>
        <begin position="47"/>
        <end position="64"/>
    </location>
</feature>
<evidence type="ECO:0000313" key="2">
    <source>
        <dbReference type="EMBL" id="KAJ1160765.1"/>
    </source>
</evidence>
<name>A0AAV7SAG3_PLEWA</name>
<evidence type="ECO:0000313" key="3">
    <source>
        <dbReference type="Proteomes" id="UP001066276"/>
    </source>
</evidence>
<accession>A0AAV7SAG3</accession>
<gene>
    <name evidence="2" type="ORF">NDU88_001258</name>
</gene>
<proteinExistence type="predicted"/>
<protein>
    <submittedName>
        <fullName evidence="2">Uncharacterized protein</fullName>
    </submittedName>
</protein>
<keyword evidence="3" id="KW-1185">Reference proteome</keyword>
<evidence type="ECO:0000256" key="1">
    <source>
        <dbReference type="SAM" id="MobiDB-lite"/>
    </source>
</evidence>
<dbReference type="Proteomes" id="UP001066276">
    <property type="component" value="Chromosome 4_2"/>
</dbReference>
<dbReference type="AlphaFoldDB" id="A0AAV7SAG3"/>
<reference evidence="2" key="1">
    <citation type="journal article" date="2022" name="bioRxiv">
        <title>Sequencing and chromosome-scale assembly of the giantPleurodeles waltlgenome.</title>
        <authorList>
            <person name="Brown T."/>
            <person name="Elewa A."/>
            <person name="Iarovenko S."/>
            <person name="Subramanian E."/>
            <person name="Araus A.J."/>
            <person name="Petzold A."/>
            <person name="Susuki M."/>
            <person name="Suzuki K.-i.T."/>
            <person name="Hayashi T."/>
            <person name="Toyoda A."/>
            <person name="Oliveira C."/>
            <person name="Osipova E."/>
            <person name="Leigh N.D."/>
            <person name="Simon A."/>
            <person name="Yun M.H."/>
        </authorList>
    </citation>
    <scope>NUCLEOTIDE SEQUENCE</scope>
    <source>
        <strain evidence="2">20211129_DDA</strain>
        <tissue evidence="2">Liver</tissue>
    </source>
</reference>
<dbReference type="EMBL" id="JANPWB010000008">
    <property type="protein sequence ID" value="KAJ1160765.1"/>
    <property type="molecule type" value="Genomic_DNA"/>
</dbReference>
<organism evidence="2 3">
    <name type="scientific">Pleurodeles waltl</name>
    <name type="common">Iberian ribbed newt</name>
    <dbReference type="NCBI Taxonomy" id="8319"/>
    <lineage>
        <taxon>Eukaryota</taxon>
        <taxon>Metazoa</taxon>
        <taxon>Chordata</taxon>
        <taxon>Craniata</taxon>
        <taxon>Vertebrata</taxon>
        <taxon>Euteleostomi</taxon>
        <taxon>Amphibia</taxon>
        <taxon>Batrachia</taxon>
        <taxon>Caudata</taxon>
        <taxon>Salamandroidea</taxon>
        <taxon>Salamandridae</taxon>
        <taxon>Pleurodelinae</taxon>
        <taxon>Pleurodeles</taxon>
    </lineage>
</organism>
<comment type="caution">
    <text evidence="2">The sequence shown here is derived from an EMBL/GenBank/DDBJ whole genome shotgun (WGS) entry which is preliminary data.</text>
</comment>